<dbReference type="AlphaFoldDB" id="A0A4Y2E937"/>
<reference evidence="2 3" key="1">
    <citation type="journal article" date="2019" name="Sci. Rep.">
        <title>Orb-weaving spider Araneus ventricosus genome elucidates the spidroin gene catalogue.</title>
        <authorList>
            <person name="Kono N."/>
            <person name="Nakamura H."/>
            <person name="Ohtoshi R."/>
            <person name="Moran D.A.P."/>
            <person name="Shinohara A."/>
            <person name="Yoshida Y."/>
            <person name="Fujiwara M."/>
            <person name="Mori M."/>
            <person name="Tomita M."/>
            <person name="Arakawa K."/>
        </authorList>
    </citation>
    <scope>NUCLEOTIDE SEQUENCE [LARGE SCALE GENOMIC DNA]</scope>
</reference>
<evidence type="ECO:0000313" key="2">
    <source>
        <dbReference type="EMBL" id="GBM24846.1"/>
    </source>
</evidence>
<organism evidence="2 3">
    <name type="scientific">Araneus ventricosus</name>
    <name type="common">Orbweaver spider</name>
    <name type="synonym">Epeira ventricosa</name>
    <dbReference type="NCBI Taxonomy" id="182803"/>
    <lineage>
        <taxon>Eukaryota</taxon>
        <taxon>Metazoa</taxon>
        <taxon>Ecdysozoa</taxon>
        <taxon>Arthropoda</taxon>
        <taxon>Chelicerata</taxon>
        <taxon>Arachnida</taxon>
        <taxon>Araneae</taxon>
        <taxon>Araneomorphae</taxon>
        <taxon>Entelegynae</taxon>
        <taxon>Araneoidea</taxon>
        <taxon>Araneidae</taxon>
        <taxon>Araneus</taxon>
    </lineage>
</organism>
<dbReference type="InterPro" id="IPR025476">
    <property type="entry name" value="Helitron_helicase-like"/>
</dbReference>
<evidence type="ECO:0000313" key="3">
    <source>
        <dbReference type="Proteomes" id="UP000499080"/>
    </source>
</evidence>
<sequence>MYELNRQKFRVEEYIHLRDAATNDEYVTDICRIVILPATYIYSARHVHEYALYAMTYVPLYGPPDLFITFTCNTTGSEINEELVDGQSSVDRHDLIARVFRQKLIKLIDIITKISIYGEVNSSMYSIEWQKGIFRMLTS</sequence>
<feature type="domain" description="Helitron helicase-like" evidence="1">
    <location>
        <begin position="3"/>
        <end position="131"/>
    </location>
</feature>
<dbReference type="OrthoDB" id="6436357at2759"/>
<comment type="caution">
    <text evidence="2">The sequence shown here is derived from an EMBL/GenBank/DDBJ whole genome shotgun (WGS) entry which is preliminary data.</text>
</comment>
<gene>
    <name evidence="2" type="ORF">AVEN_245083_1</name>
</gene>
<name>A0A4Y2E937_ARAVE</name>
<accession>A0A4Y2E937</accession>
<keyword evidence="3" id="KW-1185">Reference proteome</keyword>
<dbReference type="Pfam" id="PF14214">
    <property type="entry name" value="Helitron_like_N"/>
    <property type="match status" value="1"/>
</dbReference>
<evidence type="ECO:0000259" key="1">
    <source>
        <dbReference type="Pfam" id="PF14214"/>
    </source>
</evidence>
<protein>
    <recommendedName>
        <fullName evidence="1">Helitron helicase-like domain-containing protein</fullName>
    </recommendedName>
</protein>
<dbReference type="EMBL" id="BGPR01000527">
    <property type="protein sequence ID" value="GBM24846.1"/>
    <property type="molecule type" value="Genomic_DNA"/>
</dbReference>
<dbReference type="Proteomes" id="UP000499080">
    <property type="component" value="Unassembled WGS sequence"/>
</dbReference>
<proteinExistence type="predicted"/>